<feature type="transmembrane region" description="Helical" evidence="7">
    <location>
        <begin position="284"/>
        <end position="303"/>
    </location>
</feature>
<name>A0A1I2ILA0_9ACTN</name>
<keyword evidence="2" id="KW-1003">Cell membrane</keyword>
<dbReference type="RefSeq" id="WP_092201195.1">
    <property type="nucleotide sequence ID" value="NZ_FOND01000013.1"/>
</dbReference>
<dbReference type="AlphaFoldDB" id="A0A1I2ILA0"/>
<evidence type="ECO:0000256" key="5">
    <source>
        <dbReference type="ARBA" id="ARBA00023136"/>
    </source>
</evidence>
<dbReference type="GO" id="GO:0005886">
    <property type="term" value="C:plasma membrane"/>
    <property type="evidence" value="ECO:0007669"/>
    <property type="project" value="UniProtKB-SubCell"/>
</dbReference>
<proteinExistence type="predicted"/>
<dbReference type="OrthoDB" id="3209118at2"/>
<evidence type="ECO:0000313" key="9">
    <source>
        <dbReference type="Proteomes" id="UP000198589"/>
    </source>
</evidence>
<keyword evidence="3 7" id="KW-0812">Transmembrane</keyword>
<feature type="transmembrane region" description="Helical" evidence="7">
    <location>
        <begin position="165"/>
        <end position="186"/>
    </location>
</feature>
<feature type="region of interest" description="Disordered" evidence="6">
    <location>
        <begin position="1"/>
        <end position="65"/>
    </location>
</feature>
<feature type="transmembrane region" description="Helical" evidence="7">
    <location>
        <begin position="207"/>
        <end position="226"/>
    </location>
</feature>
<sequence>MSAVLPSGSPAPAGEPGAADGNGARPAGAVSAPATTAVDGRSARGATRVRPPDDGSTSPGRLDRWPAPVRVPLQVLGRTLAKAWQDRILGLSAEAAFWQILSVPPLLIGLLGSLGYLGSLIGEESVLEIEEQLLSASAEVLTSDVVDDLVAPTLSDILGSGRLEVVSLGFLVALWAGSSATATFMNTVVIAYDQRDVRGPIRTRLKALWLFVVGMFLAVLSLPLLVLGREILVGFLPADWRSTAAVLINAVYWPVVVVGLLLALTSFYHVVLPNRLPWRRHLPGTLLATAFFLVAALLLRAYVGDVLITALPYGALAAPIGALLFCFFFGMAVLLGAELNATIQARWPAPLRRHDRRRRERRAAKLQEEARRLGLL</sequence>
<organism evidence="8 9">
    <name type="scientific">Blastococcus tunisiensis</name>
    <dbReference type="NCBI Taxonomy" id="1798228"/>
    <lineage>
        <taxon>Bacteria</taxon>
        <taxon>Bacillati</taxon>
        <taxon>Actinomycetota</taxon>
        <taxon>Actinomycetes</taxon>
        <taxon>Geodermatophilales</taxon>
        <taxon>Geodermatophilaceae</taxon>
        <taxon>Blastococcus</taxon>
    </lineage>
</organism>
<evidence type="ECO:0000256" key="1">
    <source>
        <dbReference type="ARBA" id="ARBA00004651"/>
    </source>
</evidence>
<comment type="subcellular location">
    <subcellularLocation>
        <location evidence="1">Cell membrane</location>
        <topology evidence="1">Multi-pass membrane protein</topology>
    </subcellularLocation>
</comment>
<evidence type="ECO:0000256" key="3">
    <source>
        <dbReference type="ARBA" id="ARBA00022692"/>
    </source>
</evidence>
<feature type="transmembrane region" description="Helical" evidence="7">
    <location>
        <begin position="246"/>
        <end position="272"/>
    </location>
</feature>
<protein>
    <submittedName>
        <fullName evidence="8">Membrane protein</fullName>
    </submittedName>
</protein>
<evidence type="ECO:0000256" key="7">
    <source>
        <dbReference type="SAM" id="Phobius"/>
    </source>
</evidence>
<evidence type="ECO:0000256" key="2">
    <source>
        <dbReference type="ARBA" id="ARBA00022475"/>
    </source>
</evidence>
<keyword evidence="9" id="KW-1185">Reference proteome</keyword>
<dbReference type="PANTHER" id="PTHR30213">
    <property type="entry name" value="INNER MEMBRANE PROTEIN YHJD"/>
    <property type="match status" value="1"/>
</dbReference>
<accession>A0A1I2ILA0</accession>
<dbReference type="EMBL" id="FOND01000013">
    <property type="protein sequence ID" value="SFF42423.1"/>
    <property type="molecule type" value="Genomic_DNA"/>
</dbReference>
<evidence type="ECO:0000313" key="8">
    <source>
        <dbReference type="EMBL" id="SFF42423.1"/>
    </source>
</evidence>
<evidence type="ECO:0000256" key="4">
    <source>
        <dbReference type="ARBA" id="ARBA00022989"/>
    </source>
</evidence>
<gene>
    <name evidence="8" type="ORF">SAMN05216574_11398</name>
</gene>
<dbReference type="Pfam" id="PF03631">
    <property type="entry name" value="Virul_fac_BrkB"/>
    <property type="match status" value="1"/>
</dbReference>
<keyword evidence="4 7" id="KW-1133">Transmembrane helix</keyword>
<feature type="transmembrane region" description="Helical" evidence="7">
    <location>
        <begin position="315"/>
        <end position="337"/>
    </location>
</feature>
<evidence type="ECO:0000256" key="6">
    <source>
        <dbReference type="SAM" id="MobiDB-lite"/>
    </source>
</evidence>
<dbReference type="Proteomes" id="UP000198589">
    <property type="component" value="Unassembled WGS sequence"/>
</dbReference>
<dbReference type="STRING" id="1798228.SAMN05216574_11398"/>
<keyword evidence="5 7" id="KW-0472">Membrane</keyword>
<reference evidence="9" key="1">
    <citation type="submission" date="2016-10" db="EMBL/GenBank/DDBJ databases">
        <authorList>
            <person name="Varghese N."/>
            <person name="Submissions S."/>
        </authorList>
    </citation>
    <scope>NUCLEOTIDE SEQUENCE [LARGE SCALE GENOMIC DNA]</scope>
    <source>
        <strain evidence="9">DSM 46838</strain>
    </source>
</reference>
<dbReference type="InterPro" id="IPR017039">
    <property type="entry name" value="Virul_fac_BrkB"/>
</dbReference>
<feature type="compositionally biased region" description="Low complexity" evidence="6">
    <location>
        <begin position="1"/>
        <end position="24"/>
    </location>
</feature>
<dbReference type="PANTHER" id="PTHR30213:SF0">
    <property type="entry name" value="UPF0761 MEMBRANE PROTEIN YIHY"/>
    <property type="match status" value="1"/>
</dbReference>